<sequence length="248" mass="27962">MRCHGLNCTGEKLIEAHIIPQSFGRFIRGKRANVKLTPGRVGEAIPQLGEYDRDILCEACDNILGLDDEYAIDICRRFEANRRDFGDVFELPGYDGGRFAKFVLSVLWRASISRRKSFASVDLGPYQDRARDVLFGEKPLSGLGAFEVLVQRYRSIHIDTTKWLFNPERHPFIGLNAYGFGLAGFRILAKLDNRPLPAGYAPFVLNRSGVFRGTYVTLENCSEFNSIVSIVRKNVKRPAAFARPKTDP</sequence>
<accession>A0ABS5G013</accession>
<dbReference type="Proteomes" id="UP001314635">
    <property type="component" value="Unassembled WGS sequence"/>
</dbReference>
<gene>
    <name evidence="1" type="ORF">JQ619_02640</name>
</gene>
<name>A0ABS5G013_9BRAD</name>
<proteinExistence type="predicted"/>
<protein>
    <submittedName>
        <fullName evidence="1">Uncharacterized protein</fullName>
    </submittedName>
</protein>
<evidence type="ECO:0000313" key="1">
    <source>
        <dbReference type="EMBL" id="MBR1134655.1"/>
    </source>
</evidence>
<evidence type="ECO:0000313" key="2">
    <source>
        <dbReference type="Proteomes" id="UP001314635"/>
    </source>
</evidence>
<keyword evidence="2" id="KW-1185">Reference proteome</keyword>
<comment type="caution">
    <text evidence="1">The sequence shown here is derived from an EMBL/GenBank/DDBJ whole genome shotgun (WGS) entry which is preliminary data.</text>
</comment>
<organism evidence="1 2">
    <name type="scientific">Bradyrhizobium denitrificans</name>
    <dbReference type="NCBI Taxonomy" id="2734912"/>
    <lineage>
        <taxon>Bacteria</taxon>
        <taxon>Pseudomonadati</taxon>
        <taxon>Pseudomonadota</taxon>
        <taxon>Alphaproteobacteria</taxon>
        <taxon>Hyphomicrobiales</taxon>
        <taxon>Nitrobacteraceae</taxon>
        <taxon>Bradyrhizobium</taxon>
    </lineage>
</organism>
<dbReference type="RefSeq" id="WP_172235927.1">
    <property type="nucleotide sequence ID" value="NZ_JABFDP010000005.1"/>
</dbReference>
<reference evidence="2" key="1">
    <citation type="journal article" date="2021" name="ISME J.">
        <title>Evolutionary origin and ecological implication of a unique nif island in free-living Bradyrhizobium lineages.</title>
        <authorList>
            <person name="Tao J."/>
        </authorList>
    </citation>
    <scope>NUCLEOTIDE SEQUENCE [LARGE SCALE GENOMIC DNA]</scope>
    <source>
        <strain evidence="2">SZCCT0094</strain>
    </source>
</reference>
<dbReference type="EMBL" id="JAFCLK010000002">
    <property type="protein sequence ID" value="MBR1134655.1"/>
    <property type="molecule type" value="Genomic_DNA"/>
</dbReference>